<dbReference type="HOGENOM" id="CLU_853783_0_0_1"/>
<organism evidence="8">
    <name type="scientific">Guillardia theta (strain CCMP2712)</name>
    <name type="common">Cryptophyte</name>
    <dbReference type="NCBI Taxonomy" id="905079"/>
    <lineage>
        <taxon>Eukaryota</taxon>
        <taxon>Cryptophyceae</taxon>
        <taxon>Pyrenomonadales</taxon>
        <taxon>Geminigeraceae</taxon>
        <taxon>Guillardia</taxon>
    </lineage>
</organism>
<accession>L1JYX7</accession>
<dbReference type="OrthoDB" id="10267969at2759"/>
<evidence type="ECO:0000256" key="5">
    <source>
        <dbReference type="ARBA" id="ARBA00023136"/>
    </source>
</evidence>
<proteinExistence type="inferred from homology"/>
<dbReference type="AlphaFoldDB" id="L1JYX7"/>
<dbReference type="PaxDb" id="55529-EKX53549"/>
<dbReference type="InterPro" id="IPR007248">
    <property type="entry name" value="Mpv17_PMP22"/>
</dbReference>
<dbReference type="STRING" id="905079.L1JYX7"/>
<gene>
    <name evidence="8" type="ORF">GUITHDRAFT_132665</name>
</gene>
<reference evidence="9" key="3">
    <citation type="submission" date="2016-03" db="UniProtKB">
        <authorList>
            <consortium name="EnsemblProtists"/>
        </authorList>
    </citation>
    <scope>IDENTIFICATION</scope>
</reference>
<evidence type="ECO:0000313" key="10">
    <source>
        <dbReference type="Proteomes" id="UP000011087"/>
    </source>
</evidence>
<reference evidence="10" key="2">
    <citation type="submission" date="2012-11" db="EMBL/GenBank/DDBJ databases">
        <authorList>
            <person name="Kuo A."/>
            <person name="Curtis B.A."/>
            <person name="Tanifuji G."/>
            <person name="Burki F."/>
            <person name="Gruber A."/>
            <person name="Irimia M."/>
            <person name="Maruyama S."/>
            <person name="Arias M.C."/>
            <person name="Ball S.G."/>
            <person name="Gile G.H."/>
            <person name="Hirakawa Y."/>
            <person name="Hopkins J.F."/>
            <person name="Rensing S.A."/>
            <person name="Schmutz J."/>
            <person name="Symeonidi A."/>
            <person name="Elias M."/>
            <person name="Eveleigh R.J."/>
            <person name="Herman E.K."/>
            <person name="Klute M.J."/>
            <person name="Nakayama T."/>
            <person name="Obornik M."/>
            <person name="Reyes-Prieto A."/>
            <person name="Armbrust E.V."/>
            <person name="Aves S.J."/>
            <person name="Beiko R.G."/>
            <person name="Coutinho P."/>
            <person name="Dacks J.B."/>
            <person name="Durnford D.G."/>
            <person name="Fast N.M."/>
            <person name="Green B.R."/>
            <person name="Grisdale C."/>
            <person name="Hempe F."/>
            <person name="Henrissat B."/>
            <person name="Hoppner M.P."/>
            <person name="Ishida K.-I."/>
            <person name="Kim E."/>
            <person name="Koreny L."/>
            <person name="Kroth P.G."/>
            <person name="Liu Y."/>
            <person name="Malik S.-B."/>
            <person name="Maier U.G."/>
            <person name="McRose D."/>
            <person name="Mock T."/>
            <person name="Neilson J.A."/>
            <person name="Onodera N.T."/>
            <person name="Poole A.M."/>
            <person name="Pritham E.J."/>
            <person name="Richards T.A."/>
            <person name="Rocap G."/>
            <person name="Roy S.W."/>
            <person name="Sarai C."/>
            <person name="Schaack S."/>
            <person name="Shirato S."/>
            <person name="Slamovits C.H."/>
            <person name="Spencer D.F."/>
            <person name="Suzuki S."/>
            <person name="Worden A.Z."/>
            <person name="Zauner S."/>
            <person name="Barry K."/>
            <person name="Bell C."/>
            <person name="Bharti A.K."/>
            <person name="Crow J.A."/>
            <person name="Grimwood J."/>
            <person name="Kramer R."/>
            <person name="Lindquist E."/>
            <person name="Lucas S."/>
            <person name="Salamov A."/>
            <person name="McFadden G.I."/>
            <person name="Lane C.E."/>
            <person name="Keeling P.J."/>
            <person name="Gray M.W."/>
            <person name="Grigoriev I.V."/>
            <person name="Archibald J.M."/>
        </authorList>
    </citation>
    <scope>NUCLEOTIDE SEQUENCE</scope>
    <source>
        <strain evidence="10">CCMP2712</strain>
    </source>
</reference>
<evidence type="ECO:0000256" key="4">
    <source>
        <dbReference type="ARBA" id="ARBA00022989"/>
    </source>
</evidence>
<dbReference type="Proteomes" id="UP000011087">
    <property type="component" value="Unassembled WGS sequence"/>
</dbReference>
<sequence length="326" mass="36902">MAESRSAVKKSSATQIQRDLDVLVTLKLQDRAMTTEITTSPGDMSSSANIPLPRVPFPSDALQREHNAMRFPERLEFGHGVEGHQEDSREIQFSIRGTAGQSSLMSTSNAGEPSDVRQRNVAGEKAAKEGRRVIEVSDNNVWLALWQKYVNANKTHPLRTKCLTTGVLMATGNCGAQAIMMMKGKQKGFIYRKLLAFVFFGTFLSGPMGHAWLKFLNGHKVRIKGQLLILYKIILDRFLYGPMFNAIMMSFVYKISGQSWKGVFESLKKTFWAAQVLNWKIWPIAQYINFNFIPPELQVLDPYTLPADELGSSWTRMGENYYEMRT</sequence>
<dbReference type="Pfam" id="PF04117">
    <property type="entry name" value="Mpv17_PMP22"/>
    <property type="match status" value="1"/>
</dbReference>
<protein>
    <submittedName>
        <fullName evidence="8 9">Uncharacterized protein</fullName>
    </submittedName>
</protein>
<dbReference type="KEGG" id="gtt:GUITHDRAFT_132665"/>
<dbReference type="RefSeq" id="XP_005840529.1">
    <property type="nucleotide sequence ID" value="XM_005840472.1"/>
</dbReference>
<dbReference type="PANTHER" id="PTHR11266">
    <property type="entry name" value="PEROXISOMAL MEMBRANE PROTEIN 2, PXMP2 MPV17"/>
    <property type="match status" value="1"/>
</dbReference>
<dbReference type="GO" id="GO:0005737">
    <property type="term" value="C:cytoplasm"/>
    <property type="evidence" value="ECO:0007669"/>
    <property type="project" value="TreeGrafter"/>
</dbReference>
<evidence type="ECO:0000256" key="6">
    <source>
        <dbReference type="RuleBase" id="RU363053"/>
    </source>
</evidence>
<keyword evidence="4 6" id="KW-1133">Transmembrane helix</keyword>
<evidence type="ECO:0000313" key="9">
    <source>
        <dbReference type="EnsemblProtists" id="EKX53549"/>
    </source>
</evidence>
<keyword evidence="5 6" id="KW-0472">Membrane</keyword>
<feature type="transmembrane region" description="Helical" evidence="6">
    <location>
        <begin position="190"/>
        <end position="213"/>
    </location>
</feature>
<dbReference type="EMBL" id="JH992969">
    <property type="protein sequence ID" value="EKX53549.1"/>
    <property type="molecule type" value="Genomic_DNA"/>
</dbReference>
<keyword evidence="10" id="KW-1185">Reference proteome</keyword>
<comment type="subcellular location">
    <subcellularLocation>
        <location evidence="1">Membrane</location>
        <topology evidence="1">Multi-pass membrane protein</topology>
    </subcellularLocation>
</comment>
<reference evidence="8 10" key="1">
    <citation type="journal article" date="2012" name="Nature">
        <title>Algal genomes reveal evolutionary mosaicism and the fate of nucleomorphs.</title>
        <authorList>
            <consortium name="DOE Joint Genome Institute"/>
            <person name="Curtis B.A."/>
            <person name="Tanifuji G."/>
            <person name="Burki F."/>
            <person name="Gruber A."/>
            <person name="Irimia M."/>
            <person name="Maruyama S."/>
            <person name="Arias M.C."/>
            <person name="Ball S.G."/>
            <person name="Gile G.H."/>
            <person name="Hirakawa Y."/>
            <person name="Hopkins J.F."/>
            <person name="Kuo A."/>
            <person name="Rensing S.A."/>
            <person name="Schmutz J."/>
            <person name="Symeonidi A."/>
            <person name="Elias M."/>
            <person name="Eveleigh R.J."/>
            <person name="Herman E.K."/>
            <person name="Klute M.J."/>
            <person name="Nakayama T."/>
            <person name="Obornik M."/>
            <person name="Reyes-Prieto A."/>
            <person name="Armbrust E.V."/>
            <person name="Aves S.J."/>
            <person name="Beiko R.G."/>
            <person name="Coutinho P."/>
            <person name="Dacks J.B."/>
            <person name="Durnford D.G."/>
            <person name="Fast N.M."/>
            <person name="Green B.R."/>
            <person name="Grisdale C.J."/>
            <person name="Hempel F."/>
            <person name="Henrissat B."/>
            <person name="Hoppner M.P."/>
            <person name="Ishida K."/>
            <person name="Kim E."/>
            <person name="Koreny L."/>
            <person name="Kroth P.G."/>
            <person name="Liu Y."/>
            <person name="Malik S.B."/>
            <person name="Maier U.G."/>
            <person name="McRose D."/>
            <person name="Mock T."/>
            <person name="Neilson J.A."/>
            <person name="Onodera N.T."/>
            <person name="Poole A.M."/>
            <person name="Pritham E.J."/>
            <person name="Richards T.A."/>
            <person name="Rocap G."/>
            <person name="Roy S.W."/>
            <person name="Sarai C."/>
            <person name="Schaack S."/>
            <person name="Shirato S."/>
            <person name="Slamovits C.H."/>
            <person name="Spencer D.F."/>
            <person name="Suzuki S."/>
            <person name="Worden A.Z."/>
            <person name="Zauner S."/>
            <person name="Barry K."/>
            <person name="Bell C."/>
            <person name="Bharti A.K."/>
            <person name="Crow J.A."/>
            <person name="Grimwood J."/>
            <person name="Kramer R."/>
            <person name="Lindquist E."/>
            <person name="Lucas S."/>
            <person name="Salamov A."/>
            <person name="McFadden G.I."/>
            <person name="Lane C.E."/>
            <person name="Keeling P.J."/>
            <person name="Gray M.W."/>
            <person name="Grigoriev I.V."/>
            <person name="Archibald J.M."/>
        </authorList>
    </citation>
    <scope>NUCLEOTIDE SEQUENCE</scope>
    <source>
        <strain evidence="8 10">CCMP2712</strain>
    </source>
</reference>
<evidence type="ECO:0000313" key="8">
    <source>
        <dbReference type="EMBL" id="EKX53549.1"/>
    </source>
</evidence>
<dbReference type="GeneID" id="17310492"/>
<keyword evidence="3 6" id="KW-0812">Transmembrane</keyword>
<feature type="compositionally biased region" description="Polar residues" evidence="7">
    <location>
        <begin position="99"/>
        <end position="111"/>
    </location>
</feature>
<feature type="transmembrane region" description="Helical" evidence="6">
    <location>
        <begin position="233"/>
        <end position="253"/>
    </location>
</feature>
<feature type="region of interest" description="Disordered" evidence="7">
    <location>
        <begin position="99"/>
        <end position="124"/>
    </location>
</feature>
<evidence type="ECO:0000256" key="1">
    <source>
        <dbReference type="ARBA" id="ARBA00004141"/>
    </source>
</evidence>
<name>L1JYX7_GUITC</name>
<dbReference type="PANTHER" id="PTHR11266:SF46">
    <property type="entry name" value="OS08G0566900 PROTEIN"/>
    <property type="match status" value="1"/>
</dbReference>
<dbReference type="eggNOG" id="KOG1944">
    <property type="taxonomic scope" value="Eukaryota"/>
</dbReference>
<evidence type="ECO:0000256" key="2">
    <source>
        <dbReference type="ARBA" id="ARBA00006824"/>
    </source>
</evidence>
<evidence type="ECO:0000256" key="3">
    <source>
        <dbReference type="ARBA" id="ARBA00022692"/>
    </source>
</evidence>
<evidence type="ECO:0000256" key="7">
    <source>
        <dbReference type="SAM" id="MobiDB-lite"/>
    </source>
</evidence>
<comment type="similarity">
    <text evidence="2 6">Belongs to the peroxisomal membrane protein PXMP2/4 family.</text>
</comment>
<dbReference type="EnsemblProtists" id="EKX53549">
    <property type="protein sequence ID" value="EKX53549"/>
    <property type="gene ID" value="GUITHDRAFT_132665"/>
</dbReference>
<dbReference type="GO" id="GO:0016020">
    <property type="term" value="C:membrane"/>
    <property type="evidence" value="ECO:0007669"/>
    <property type="project" value="UniProtKB-SubCell"/>
</dbReference>